<dbReference type="EMBL" id="BEZZ01117353">
    <property type="protein sequence ID" value="GCC43895.1"/>
    <property type="molecule type" value="Genomic_DNA"/>
</dbReference>
<evidence type="ECO:0000256" key="1">
    <source>
        <dbReference type="SAM" id="MobiDB-lite"/>
    </source>
</evidence>
<sequence>MPARTIASARQRQLNASLSTSTPSQSKMTRSVSGSRG</sequence>
<name>A0A401TMM6_CHIPU</name>
<organism evidence="2 3">
    <name type="scientific">Chiloscyllium punctatum</name>
    <name type="common">Brownbanded bambooshark</name>
    <name type="synonym">Hemiscyllium punctatum</name>
    <dbReference type="NCBI Taxonomy" id="137246"/>
    <lineage>
        <taxon>Eukaryota</taxon>
        <taxon>Metazoa</taxon>
        <taxon>Chordata</taxon>
        <taxon>Craniata</taxon>
        <taxon>Vertebrata</taxon>
        <taxon>Chondrichthyes</taxon>
        <taxon>Elasmobranchii</taxon>
        <taxon>Galeomorphii</taxon>
        <taxon>Galeoidea</taxon>
        <taxon>Orectolobiformes</taxon>
        <taxon>Hemiscylliidae</taxon>
        <taxon>Chiloscyllium</taxon>
    </lineage>
</organism>
<reference evidence="2 3" key="1">
    <citation type="journal article" date="2018" name="Nat. Ecol. Evol.">
        <title>Shark genomes provide insights into elasmobranch evolution and the origin of vertebrates.</title>
        <authorList>
            <person name="Hara Y"/>
            <person name="Yamaguchi K"/>
            <person name="Onimaru K"/>
            <person name="Kadota M"/>
            <person name="Koyanagi M"/>
            <person name="Keeley SD"/>
            <person name="Tatsumi K"/>
            <person name="Tanaka K"/>
            <person name="Motone F"/>
            <person name="Kageyama Y"/>
            <person name="Nozu R"/>
            <person name="Adachi N"/>
            <person name="Nishimura O"/>
            <person name="Nakagawa R"/>
            <person name="Tanegashima C"/>
            <person name="Kiyatake I"/>
            <person name="Matsumoto R"/>
            <person name="Murakumo K"/>
            <person name="Nishida K"/>
            <person name="Terakita A"/>
            <person name="Kuratani S"/>
            <person name="Sato K"/>
            <person name="Hyodo S Kuraku.S."/>
        </authorList>
    </citation>
    <scope>NUCLEOTIDE SEQUENCE [LARGE SCALE GENOMIC DNA]</scope>
</reference>
<keyword evidence="3" id="KW-1185">Reference proteome</keyword>
<dbReference type="Proteomes" id="UP000287033">
    <property type="component" value="Unassembled WGS sequence"/>
</dbReference>
<evidence type="ECO:0000313" key="2">
    <source>
        <dbReference type="EMBL" id="GCC43895.1"/>
    </source>
</evidence>
<accession>A0A401TMM6</accession>
<feature type="compositionally biased region" description="Polar residues" evidence="1">
    <location>
        <begin position="8"/>
        <end position="37"/>
    </location>
</feature>
<comment type="caution">
    <text evidence="2">The sequence shown here is derived from an EMBL/GenBank/DDBJ whole genome shotgun (WGS) entry which is preliminary data.</text>
</comment>
<dbReference type="AlphaFoldDB" id="A0A401TMM6"/>
<evidence type="ECO:0000313" key="3">
    <source>
        <dbReference type="Proteomes" id="UP000287033"/>
    </source>
</evidence>
<gene>
    <name evidence="2" type="ORF">chiPu_0027907</name>
</gene>
<proteinExistence type="predicted"/>
<protein>
    <submittedName>
        <fullName evidence="2">Uncharacterized protein</fullName>
    </submittedName>
</protein>
<feature type="non-terminal residue" evidence="2">
    <location>
        <position position="37"/>
    </location>
</feature>
<feature type="region of interest" description="Disordered" evidence="1">
    <location>
        <begin position="1"/>
        <end position="37"/>
    </location>
</feature>